<dbReference type="EMBL" id="PZQS01000002">
    <property type="protein sequence ID" value="PVD35767.1"/>
    <property type="molecule type" value="Genomic_DNA"/>
</dbReference>
<reference evidence="11 12" key="1">
    <citation type="submission" date="2018-04" db="EMBL/GenBank/DDBJ databases">
        <title>The genome of golden apple snail Pomacea canaliculata provides insight into stress tolerance and invasive adaptation.</title>
        <authorList>
            <person name="Liu C."/>
            <person name="Liu B."/>
            <person name="Ren Y."/>
            <person name="Zhang Y."/>
            <person name="Wang H."/>
            <person name="Li S."/>
            <person name="Jiang F."/>
            <person name="Yin L."/>
            <person name="Zhang G."/>
            <person name="Qian W."/>
            <person name="Fan W."/>
        </authorList>
    </citation>
    <scope>NUCLEOTIDE SEQUENCE [LARGE SCALE GENOMIC DNA]</scope>
    <source>
        <strain evidence="11">SZHN2017</strain>
        <tissue evidence="11">Muscle</tissue>
    </source>
</reference>
<dbReference type="Proteomes" id="UP000245119">
    <property type="component" value="Linkage Group LG2"/>
</dbReference>
<evidence type="ECO:0000256" key="9">
    <source>
        <dbReference type="SAM" id="MobiDB-lite"/>
    </source>
</evidence>
<evidence type="ECO:0000256" key="8">
    <source>
        <dbReference type="ARBA" id="ARBA00023136"/>
    </source>
</evidence>
<feature type="domain" description="Ubiquinol-cytochrome C reductase hinge" evidence="10">
    <location>
        <begin position="29"/>
        <end position="94"/>
    </location>
</feature>
<dbReference type="PANTHER" id="PTHR15336">
    <property type="entry name" value="UBIQUINOL-CYTOCHROME C REDUCTASE COMPLEX 7.8 KDA PROTEIN"/>
    <property type="match status" value="1"/>
</dbReference>
<keyword evidence="6" id="KW-0249">Electron transport</keyword>
<evidence type="ECO:0000256" key="1">
    <source>
        <dbReference type="ARBA" id="ARBA00004137"/>
    </source>
</evidence>
<evidence type="ECO:0000313" key="11">
    <source>
        <dbReference type="EMBL" id="PVD35767.1"/>
    </source>
</evidence>
<dbReference type="Gene3D" id="1.10.287.20">
    <property type="entry name" value="Ubiquinol-cytochrome C reductase hinge domain"/>
    <property type="match status" value="1"/>
</dbReference>
<evidence type="ECO:0000256" key="6">
    <source>
        <dbReference type="ARBA" id="ARBA00022982"/>
    </source>
</evidence>
<organism evidence="11 12">
    <name type="scientific">Pomacea canaliculata</name>
    <name type="common">Golden apple snail</name>
    <dbReference type="NCBI Taxonomy" id="400727"/>
    <lineage>
        <taxon>Eukaryota</taxon>
        <taxon>Metazoa</taxon>
        <taxon>Spiralia</taxon>
        <taxon>Lophotrochozoa</taxon>
        <taxon>Mollusca</taxon>
        <taxon>Gastropoda</taxon>
        <taxon>Caenogastropoda</taxon>
        <taxon>Architaenioglossa</taxon>
        <taxon>Ampullarioidea</taxon>
        <taxon>Ampullariidae</taxon>
        <taxon>Pomacea</taxon>
    </lineage>
</organism>
<gene>
    <name evidence="11" type="ORF">C0Q70_02730</name>
</gene>
<evidence type="ECO:0000259" key="10">
    <source>
        <dbReference type="Pfam" id="PF02320"/>
    </source>
</evidence>
<evidence type="ECO:0000256" key="5">
    <source>
        <dbReference type="ARBA" id="ARBA00022792"/>
    </source>
</evidence>
<evidence type="ECO:0000256" key="7">
    <source>
        <dbReference type="ARBA" id="ARBA00023128"/>
    </source>
</evidence>
<comment type="similarity">
    <text evidence="2">Belongs to the UQCRH/QCR6 family.</text>
</comment>
<dbReference type="OrthoDB" id="405848at2759"/>
<accession>A0A2T7PQX4</accession>
<dbReference type="AlphaFoldDB" id="A0A2T7PQX4"/>
<keyword evidence="8" id="KW-0472">Membrane</keyword>
<proteinExistence type="inferred from homology"/>
<sequence>MGLENEVALSGKPKPKVVEVEEEDEELLDPQDTLKESCSETASCQKLKDRYDECNERVNNAQITECDRVNKTEGTGENCYEELIDFIHCVDNCLRSIVQHFYRPYRSEKNRKLGVFPDALDETLEQKVAGASPCLDLWQGNAFPNGMHTLFADLMD</sequence>
<dbReference type="InterPro" id="IPR036811">
    <property type="entry name" value="Ubol_cytC_Rdtase_hinge_dom_sf"/>
</dbReference>
<name>A0A2T7PQX4_POMCA</name>
<protein>
    <recommendedName>
        <fullName evidence="10">Ubiquinol-cytochrome C reductase hinge domain-containing protein</fullName>
    </recommendedName>
</protein>
<feature type="region of interest" description="Disordered" evidence="9">
    <location>
        <begin position="1"/>
        <end position="30"/>
    </location>
</feature>
<feature type="compositionally biased region" description="Acidic residues" evidence="9">
    <location>
        <begin position="20"/>
        <end position="29"/>
    </location>
</feature>
<keyword evidence="4" id="KW-0679">Respiratory chain</keyword>
<comment type="caution">
    <text evidence="11">The sequence shown here is derived from an EMBL/GenBank/DDBJ whole genome shotgun (WGS) entry which is preliminary data.</text>
</comment>
<keyword evidence="3" id="KW-0813">Transport</keyword>
<dbReference type="Pfam" id="PF02320">
    <property type="entry name" value="UCR_hinge"/>
    <property type="match status" value="1"/>
</dbReference>
<dbReference type="PANTHER" id="PTHR15336:SF0">
    <property type="entry name" value="CYTOCHROME B-C1 COMPLEX SUBUNIT 6, MITOCHONDRIAL"/>
    <property type="match status" value="1"/>
</dbReference>
<dbReference type="InterPro" id="IPR023184">
    <property type="entry name" value="Ubol_cytC_Rdtase_hinge_dom"/>
</dbReference>
<dbReference type="GO" id="GO:0005743">
    <property type="term" value="C:mitochondrial inner membrane"/>
    <property type="evidence" value="ECO:0007669"/>
    <property type="project" value="UniProtKB-SubCell"/>
</dbReference>
<evidence type="ECO:0000313" key="12">
    <source>
        <dbReference type="Proteomes" id="UP000245119"/>
    </source>
</evidence>
<keyword evidence="7" id="KW-0496">Mitochondrion</keyword>
<evidence type="ECO:0000256" key="4">
    <source>
        <dbReference type="ARBA" id="ARBA00022660"/>
    </source>
</evidence>
<dbReference type="GO" id="GO:0006122">
    <property type="term" value="P:mitochondrial electron transport, ubiquinol to cytochrome c"/>
    <property type="evidence" value="ECO:0007669"/>
    <property type="project" value="InterPro"/>
</dbReference>
<comment type="subcellular location">
    <subcellularLocation>
        <location evidence="1">Mitochondrion inner membrane</location>
        <topology evidence="1">Peripheral membrane protein</topology>
        <orientation evidence="1">Intermembrane side</orientation>
    </subcellularLocation>
</comment>
<dbReference type="SUPFAM" id="SSF81531">
    <property type="entry name" value="Non-heme 11 kDa protein of cytochrome bc1 complex (Ubiquinol-cytochrome c reductase)"/>
    <property type="match status" value="1"/>
</dbReference>
<keyword evidence="12" id="KW-1185">Reference proteome</keyword>
<evidence type="ECO:0000256" key="2">
    <source>
        <dbReference type="ARBA" id="ARBA00006498"/>
    </source>
</evidence>
<dbReference type="InterPro" id="IPR003422">
    <property type="entry name" value="Cyt_b-c1_6"/>
</dbReference>
<dbReference type="STRING" id="400727.A0A2T7PQX4"/>
<evidence type="ECO:0000256" key="3">
    <source>
        <dbReference type="ARBA" id="ARBA00022448"/>
    </source>
</evidence>
<keyword evidence="5" id="KW-0999">Mitochondrion inner membrane</keyword>